<gene>
    <name evidence="1" type="ORF">C2G38_2205455</name>
</gene>
<dbReference type="Proteomes" id="UP000266673">
    <property type="component" value="Unassembled WGS sequence"/>
</dbReference>
<comment type="caution">
    <text evidence="1">The sequence shown here is derived from an EMBL/GenBank/DDBJ whole genome shotgun (WGS) entry which is preliminary data.</text>
</comment>
<evidence type="ECO:0000313" key="1">
    <source>
        <dbReference type="EMBL" id="RIB10682.1"/>
    </source>
</evidence>
<sequence length="135" mass="15975">MQEALYQEPELLLKSDDFTSLEFQKKFIIKICLISIDSRPRDNLGMSELDIWRRLVEWGIAEFEKQVSIFKHLLPPELHDPYINSSSVFYTSPTYSIIGQPYGCKQTSYEKLLRQSFEQFIIEEFEVIQVIKKEC</sequence>
<dbReference type="STRING" id="44941.A0A397UK85"/>
<dbReference type="OrthoDB" id="9979965at2759"/>
<accession>A0A397UK85</accession>
<name>A0A397UK85_9GLOM</name>
<reference evidence="1 2" key="1">
    <citation type="submission" date="2018-06" db="EMBL/GenBank/DDBJ databases">
        <title>Comparative genomics reveals the genomic features of Rhizophagus irregularis, R. cerebriforme, R. diaphanum and Gigaspora rosea, and their symbiotic lifestyle signature.</title>
        <authorList>
            <person name="Morin E."/>
            <person name="San Clemente H."/>
            <person name="Chen E.C.H."/>
            <person name="De La Providencia I."/>
            <person name="Hainaut M."/>
            <person name="Kuo A."/>
            <person name="Kohler A."/>
            <person name="Murat C."/>
            <person name="Tang N."/>
            <person name="Roy S."/>
            <person name="Loubradou J."/>
            <person name="Henrissat B."/>
            <person name="Grigoriev I.V."/>
            <person name="Corradi N."/>
            <person name="Roux C."/>
            <person name="Martin F.M."/>
        </authorList>
    </citation>
    <scope>NUCLEOTIDE SEQUENCE [LARGE SCALE GENOMIC DNA]</scope>
    <source>
        <strain evidence="1 2">DAOM 194757</strain>
    </source>
</reference>
<evidence type="ECO:0008006" key="3">
    <source>
        <dbReference type="Google" id="ProtNLM"/>
    </source>
</evidence>
<protein>
    <recommendedName>
        <fullName evidence="3">BACK domain-containing protein</fullName>
    </recommendedName>
</protein>
<keyword evidence="2" id="KW-1185">Reference proteome</keyword>
<evidence type="ECO:0000313" key="2">
    <source>
        <dbReference type="Proteomes" id="UP000266673"/>
    </source>
</evidence>
<organism evidence="1 2">
    <name type="scientific">Gigaspora rosea</name>
    <dbReference type="NCBI Taxonomy" id="44941"/>
    <lineage>
        <taxon>Eukaryota</taxon>
        <taxon>Fungi</taxon>
        <taxon>Fungi incertae sedis</taxon>
        <taxon>Mucoromycota</taxon>
        <taxon>Glomeromycotina</taxon>
        <taxon>Glomeromycetes</taxon>
        <taxon>Diversisporales</taxon>
        <taxon>Gigasporaceae</taxon>
        <taxon>Gigaspora</taxon>
    </lineage>
</organism>
<proteinExistence type="predicted"/>
<dbReference type="EMBL" id="QKWP01001221">
    <property type="protein sequence ID" value="RIB10682.1"/>
    <property type="molecule type" value="Genomic_DNA"/>
</dbReference>
<dbReference type="AlphaFoldDB" id="A0A397UK85"/>